<comment type="similarity">
    <text evidence="1">Belongs to the glycosyltransferase 2 family.</text>
</comment>
<dbReference type="InterPro" id="IPR001173">
    <property type="entry name" value="Glyco_trans_2-like"/>
</dbReference>
<feature type="transmembrane region" description="Helical" evidence="5">
    <location>
        <begin position="319"/>
        <end position="337"/>
    </location>
</feature>
<keyword evidence="3" id="KW-0808">Transferase</keyword>
<keyword evidence="2" id="KW-0328">Glycosyltransferase</keyword>
<dbReference type="Gene3D" id="3.90.550.10">
    <property type="entry name" value="Spore Coat Polysaccharide Biosynthesis Protein SpsA, Chain A"/>
    <property type="match status" value="1"/>
</dbReference>
<evidence type="ECO:0000256" key="2">
    <source>
        <dbReference type="ARBA" id="ARBA00022676"/>
    </source>
</evidence>
<evidence type="ECO:0000313" key="8">
    <source>
        <dbReference type="Proteomes" id="UP000629870"/>
    </source>
</evidence>
<gene>
    <name evidence="7" type="ORF">HNQ04_000011</name>
</gene>
<keyword evidence="5" id="KW-0472">Membrane</keyword>
<sequence>MTDALHTLLTILDLLGLLMLGLYFLQMLLAATLPRPRRLYAPDEALNFTFVVPALNEEAVIEATVRNLREVAPDARIAVIDDGSDDRTAQIVERLAAGDARVTLLRRRFPEARQGKGKAMNWAVSQVLRDLRAAGADLQKEVFVVIDADGRVTPGLLPEARRVMAHSDVVAAQARVRIRQSPGRLSLKNAVGRMLEQQQDMEFFITRHIQLMRSWWHSAALCGNGQFMRASYVASMFGAGQTPWPDVLLEDFGSAAEARLVSPRHRLVFLEAAVTQQGLPDLRRFSRQRARWTQGTMQCLPYLAHLWRRPVPLLARLDLSYFILGPWLSGIIVLSFLTQPLRWGMGAQGLVLDAQVSLIITVINVIIQLQWVARYRRENRLSLGRTVFTLGSLPVYGFALFLSLPMAYKHYFTGRLTWDKSLRHLEPGHAGPGEGQAGELLTVGRGSD</sequence>
<dbReference type="Proteomes" id="UP000629870">
    <property type="component" value="Unassembled WGS sequence"/>
</dbReference>
<feature type="transmembrane region" description="Helical" evidence="5">
    <location>
        <begin position="6"/>
        <end position="29"/>
    </location>
</feature>
<dbReference type="PANTHER" id="PTHR43630">
    <property type="entry name" value="POLY-BETA-1,6-N-ACETYL-D-GLUCOSAMINE SYNTHASE"/>
    <property type="match status" value="1"/>
</dbReference>
<organism evidence="7 8">
    <name type="scientific">Deinococcus radiopugnans ATCC 19172</name>
    <dbReference type="NCBI Taxonomy" id="585398"/>
    <lineage>
        <taxon>Bacteria</taxon>
        <taxon>Thermotogati</taxon>
        <taxon>Deinococcota</taxon>
        <taxon>Deinococci</taxon>
        <taxon>Deinococcales</taxon>
        <taxon>Deinococcaceae</taxon>
        <taxon>Deinococcus</taxon>
    </lineage>
</organism>
<evidence type="ECO:0000313" key="7">
    <source>
        <dbReference type="EMBL" id="MBB6014787.1"/>
    </source>
</evidence>
<keyword evidence="8" id="KW-1185">Reference proteome</keyword>
<evidence type="ECO:0000259" key="6">
    <source>
        <dbReference type="Pfam" id="PF00535"/>
    </source>
</evidence>
<dbReference type="PANTHER" id="PTHR43630:SF1">
    <property type="entry name" value="POLY-BETA-1,6-N-ACETYL-D-GLUCOSAMINE SYNTHASE"/>
    <property type="match status" value="1"/>
</dbReference>
<feature type="region of interest" description="Disordered" evidence="4">
    <location>
        <begin position="428"/>
        <end position="448"/>
    </location>
</feature>
<evidence type="ECO:0000256" key="1">
    <source>
        <dbReference type="ARBA" id="ARBA00006739"/>
    </source>
</evidence>
<reference evidence="7 8" key="1">
    <citation type="submission" date="2020-08" db="EMBL/GenBank/DDBJ databases">
        <title>Genomic Encyclopedia of Type Strains, Phase IV (KMG-IV): sequencing the most valuable type-strain genomes for metagenomic binning, comparative biology and taxonomic classification.</title>
        <authorList>
            <person name="Goeker M."/>
        </authorList>
    </citation>
    <scope>NUCLEOTIDE SEQUENCE [LARGE SCALE GENOMIC DNA]</scope>
    <source>
        <strain evidence="7 8">DSM 12027</strain>
    </source>
</reference>
<protein>
    <submittedName>
        <fullName evidence="7">Cellulose synthase/poly-beta-1,6-N-acetylglucosamine synthase-like glycosyltransferase</fullName>
    </submittedName>
</protein>
<name>A0ABR6NL75_9DEIO</name>
<keyword evidence="5" id="KW-0812">Transmembrane</keyword>
<feature type="transmembrane region" description="Helical" evidence="5">
    <location>
        <begin position="387"/>
        <end position="408"/>
    </location>
</feature>
<feature type="transmembrane region" description="Helical" evidence="5">
    <location>
        <begin position="343"/>
        <end position="367"/>
    </location>
</feature>
<proteinExistence type="inferred from homology"/>
<accession>A0ABR6NL75</accession>
<dbReference type="RefSeq" id="WP_249039023.1">
    <property type="nucleotide sequence ID" value="NZ_JACHEW010000001.1"/>
</dbReference>
<dbReference type="SUPFAM" id="SSF53448">
    <property type="entry name" value="Nucleotide-diphospho-sugar transferases"/>
    <property type="match status" value="1"/>
</dbReference>
<evidence type="ECO:0000256" key="5">
    <source>
        <dbReference type="SAM" id="Phobius"/>
    </source>
</evidence>
<dbReference type="InterPro" id="IPR029044">
    <property type="entry name" value="Nucleotide-diphossugar_trans"/>
</dbReference>
<dbReference type="EMBL" id="JACHEW010000001">
    <property type="protein sequence ID" value="MBB6014787.1"/>
    <property type="molecule type" value="Genomic_DNA"/>
</dbReference>
<keyword evidence="5" id="KW-1133">Transmembrane helix</keyword>
<dbReference type="Pfam" id="PF00535">
    <property type="entry name" value="Glycos_transf_2"/>
    <property type="match status" value="1"/>
</dbReference>
<evidence type="ECO:0000256" key="4">
    <source>
        <dbReference type="SAM" id="MobiDB-lite"/>
    </source>
</evidence>
<feature type="domain" description="Glycosyltransferase 2-like" evidence="6">
    <location>
        <begin position="50"/>
        <end position="200"/>
    </location>
</feature>
<evidence type="ECO:0000256" key="3">
    <source>
        <dbReference type="ARBA" id="ARBA00022679"/>
    </source>
</evidence>
<comment type="caution">
    <text evidence="7">The sequence shown here is derived from an EMBL/GenBank/DDBJ whole genome shotgun (WGS) entry which is preliminary data.</text>
</comment>